<organism evidence="3">
    <name type="scientific">Arundo donax</name>
    <name type="common">Giant reed</name>
    <name type="synonym">Donax arundinaceus</name>
    <dbReference type="NCBI Taxonomy" id="35708"/>
    <lineage>
        <taxon>Eukaryota</taxon>
        <taxon>Viridiplantae</taxon>
        <taxon>Streptophyta</taxon>
        <taxon>Embryophyta</taxon>
        <taxon>Tracheophyta</taxon>
        <taxon>Spermatophyta</taxon>
        <taxon>Magnoliopsida</taxon>
        <taxon>Liliopsida</taxon>
        <taxon>Poales</taxon>
        <taxon>Poaceae</taxon>
        <taxon>PACMAD clade</taxon>
        <taxon>Arundinoideae</taxon>
        <taxon>Arundineae</taxon>
        <taxon>Arundo</taxon>
    </lineage>
</organism>
<feature type="domain" description="F-box" evidence="1">
    <location>
        <begin position="24"/>
        <end position="64"/>
    </location>
</feature>
<reference evidence="3" key="2">
    <citation type="journal article" date="2015" name="Data Brief">
        <title>Shoot transcriptome of the giant reed, Arundo donax.</title>
        <authorList>
            <person name="Barrero R.A."/>
            <person name="Guerrero F.D."/>
            <person name="Moolhuijzen P."/>
            <person name="Goolsby J.A."/>
            <person name="Tidwell J."/>
            <person name="Bellgard S.E."/>
            <person name="Bellgard M.I."/>
        </authorList>
    </citation>
    <scope>NUCLEOTIDE SEQUENCE</scope>
    <source>
        <tissue evidence="3">Shoot tissue taken approximately 20 cm above the soil surface</tissue>
    </source>
</reference>
<dbReference type="InterPro" id="IPR056594">
    <property type="entry name" value="AT5G49610-like_b-prop"/>
</dbReference>
<evidence type="ECO:0000313" key="3">
    <source>
        <dbReference type="EMBL" id="JAD44212.1"/>
    </source>
</evidence>
<feature type="domain" description="F-box protein AT5G49610-like beta-propeller" evidence="2">
    <location>
        <begin position="122"/>
        <end position="349"/>
    </location>
</feature>
<dbReference type="Gene3D" id="1.20.1280.50">
    <property type="match status" value="1"/>
</dbReference>
<dbReference type="AlphaFoldDB" id="A0A0A9AAY2"/>
<dbReference type="EMBL" id="GBRH01253683">
    <property type="protein sequence ID" value="JAD44212.1"/>
    <property type="molecule type" value="Transcribed_RNA"/>
</dbReference>
<evidence type="ECO:0000259" key="2">
    <source>
        <dbReference type="Pfam" id="PF23635"/>
    </source>
</evidence>
<proteinExistence type="predicted"/>
<reference evidence="3" key="1">
    <citation type="submission" date="2014-09" db="EMBL/GenBank/DDBJ databases">
        <authorList>
            <person name="Magalhaes I.L.F."/>
            <person name="Oliveira U."/>
            <person name="Santos F.R."/>
            <person name="Vidigal T.H.D.A."/>
            <person name="Brescovit A.D."/>
            <person name="Santos A.J."/>
        </authorList>
    </citation>
    <scope>NUCLEOTIDE SEQUENCE</scope>
    <source>
        <tissue evidence="3">Shoot tissue taken approximately 20 cm above the soil surface</tissue>
    </source>
</reference>
<evidence type="ECO:0000259" key="1">
    <source>
        <dbReference type="Pfam" id="PF00646"/>
    </source>
</evidence>
<dbReference type="PANTHER" id="PTHR33207">
    <property type="entry name" value="F-BOX DOMAIN CONTAINING PROTEIN-RELATED"/>
    <property type="match status" value="1"/>
</dbReference>
<dbReference type="InterPro" id="IPR036047">
    <property type="entry name" value="F-box-like_dom_sf"/>
</dbReference>
<dbReference type="Pfam" id="PF00646">
    <property type="entry name" value="F-box"/>
    <property type="match status" value="1"/>
</dbReference>
<dbReference type="Pfam" id="PF23635">
    <property type="entry name" value="Beta-prop_AT5G49610-like"/>
    <property type="match status" value="1"/>
</dbReference>
<protein>
    <recommendedName>
        <fullName evidence="4">F-box domain-containing protein</fullName>
    </recommendedName>
</protein>
<dbReference type="InterPro" id="IPR001810">
    <property type="entry name" value="F-box_dom"/>
</dbReference>
<dbReference type="SUPFAM" id="SSF81383">
    <property type="entry name" value="F-box domain"/>
    <property type="match status" value="1"/>
</dbReference>
<name>A0A0A9AAY2_ARUDO</name>
<accession>A0A0A9AAY2</accession>
<sequence length="443" mass="49684">MEPNRRHKRKREPHAAPSRTTIASLDDDALAEILLRLPSLATLARAALACARWRSLATSRDFLRRFRALHSPPLLGCFVSFMSSVGAAFHRAQICSDRDLAAAGRGGDFFLTGLEDERQWRIRDCHHGLLLLTSVDDFALLNPVSRRLIKISSRRPIASYEFKNRFSFHCCLLPAYGGDDVQMASFRLVALEYRSYNGQQVCAHVYSSGTGEWRTHPWAPPSIEPPPPHWNRDESSYPSMHSAGRIYWKYQKGDVLLSLDTAPGGSMEFSHVALPPVPELYRPQAPYVVGDSEGGACCLVCVVSDPPGGRKRTLQVWIRNEEARSWELQTKVNLSSMFACSGLNRHKVHQVCAVTMGVVLLSLDHGFECYRYAAFRLKNLYAALGARGKPKLPLEADFISCRELAAYPYLLAWPPLLQQSPHRCRKIPSRDTPSLVNCSHICV</sequence>
<evidence type="ECO:0008006" key="4">
    <source>
        <dbReference type="Google" id="ProtNLM"/>
    </source>
</evidence>